<organism evidence="1">
    <name type="scientific">Coniophora olivacea</name>
    <dbReference type="NCBI Taxonomy" id="85977"/>
    <lineage>
        <taxon>Eukaryota</taxon>
        <taxon>Fungi</taxon>
        <taxon>Dikarya</taxon>
        <taxon>Basidiomycota</taxon>
        <taxon>Agaricomycotina</taxon>
        <taxon>Agaricomycetes</taxon>
        <taxon>Agaricomycetidae</taxon>
        <taxon>Boletales</taxon>
        <taxon>Coniophorineae</taxon>
        <taxon>Coniophoraceae</taxon>
        <taxon>Coniophora</taxon>
    </lineage>
</organism>
<keyword evidence="1" id="KW-0496">Mitochondrion</keyword>
<protein>
    <submittedName>
        <fullName evidence="1">Uncharacterized protein</fullName>
    </submittedName>
</protein>
<geneLocation type="mitochondrion" evidence="1"/>
<dbReference type="EMBL" id="MT375015">
    <property type="protein sequence ID" value="QSE33958.1"/>
    <property type="molecule type" value="Genomic_DNA"/>
</dbReference>
<gene>
    <name evidence="1" type="primary">orf400</name>
</gene>
<evidence type="ECO:0000313" key="1">
    <source>
        <dbReference type="EMBL" id="QSE33958.1"/>
    </source>
</evidence>
<dbReference type="AlphaFoldDB" id="A0A896Z1P1"/>
<sequence>MKKSLVLNKMPHWESYEVGVSVEKRAKAKIFAETVLRKKAAFYSTPMSKTNVENYLVGSYGNLYGTILGYRKNMQKSDPQAFNFSFFLYYSHETGRIERFLVNEQTNTKSISFGELKNTSLSSGEAPIIIEDEESIDYDETIENYQDSFKKTVMQNYPLNLLDFRYLNDGKMDKKFYDTFIIELFRDYWYKNTSFKLGEMKYIKQLTLPIEKNKSSDNFQLLVGSSDLDTKKIDSMYFLYKDKYNKSEFEKFFKHHFQCFNAPKFIDYERSKHTSSDKLLYLNIPKNFNWKVHRSILNTQYLGTATIPQAKLPKSLRDLKSYINSRTVVNKIDLYQKVMEFNKNSFINLMNLYTNGNYRPDMIIDRHFSIKMDIPTTSKNFTIPNKIEPETFNTSRDGSI</sequence>
<reference evidence="1" key="1">
    <citation type="journal article" date="2020" name="Comput. Struct. Biotechnol. J.">
        <title>The mitogenomes of two saprophytic Boletales species (Coniophora) reveals intron dynamics and accumulation of plasmid-derived and non-conserved genes.</title>
        <authorList>
            <person name="Wu P."/>
            <person name="Bao Z."/>
            <person name="Tu W."/>
            <person name="Li L."/>
            <person name="Xiong C."/>
            <person name="Jin X."/>
            <person name="Li P."/>
            <person name="Gui M."/>
            <person name="Huang W."/>
            <person name="Li Q."/>
        </authorList>
    </citation>
    <scope>NUCLEOTIDE SEQUENCE</scope>
</reference>
<name>A0A896Z1P1_9AGAM</name>
<proteinExistence type="predicted"/>
<accession>A0A896Z1P1</accession>